<dbReference type="GO" id="GO:0045892">
    <property type="term" value="P:negative regulation of DNA-templated transcription"/>
    <property type="evidence" value="ECO:0007669"/>
    <property type="project" value="TreeGrafter"/>
</dbReference>
<protein>
    <submittedName>
        <fullName evidence="6">Helix-turn-helix domain-containing protein</fullName>
    </submittedName>
</protein>
<accession>A0A845M5L8</accession>
<evidence type="ECO:0000256" key="2">
    <source>
        <dbReference type="ARBA" id="ARBA00023125"/>
    </source>
</evidence>
<dbReference type="InterPro" id="IPR036388">
    <property type="entry name" value="WH-like_DNA-bd_sf"/>
</dbReference>
<evidence type="ECO:0000313" key="6">
    <source>
        <dbReference type="EMBL" id="MZR11451.1"/>
    </source>
</evidence>
<evidence type="ECO:0000256" key="3">
    <source>
        <dbReference type="ARBA" id="ARBA00023163"/>
    </source>
</evidence>
<dbReference type="InterPro" id="IPR014757">
    <property type="entry name" value="Tscrpt_reg_IclR_C"/>
</dbReference>
<dbReference type="PANTHER" id="PTHR30136">
    <property type="entry name" value="HELIX-TURN-HELIX TRANSCRIPTIONAL REGULATOR, ICLR FAMILY"/>
    <property type="match status" value="1"/>
</dbReference>
<dbReference type="GO" id="GO:0003677">
    <property type="term" value="F:DNA binding"/>
    <property type="evidence" value="ECO:0007669"/>
    <property type="project" value="UniProtKB-KW"/>
</dbReference>
<keyword evidence="3" id="KW-0804">Transcription</keyword>
<sequence length="244" mass="26037">MGGLAKGLAIIEAFSTARREMTVAKAAQAAGISRASARRCMLTLADLGYVRQVGSAYLPTPRMLRLGDAFFESSSLPQLAQSHLDDARDELNEAISLAVLEEGQAVFVARAEVTRPVSSYVRLGAKLPAFASATGRVLLADLSDDEVDAYLKSADLAPLSTKTVTDVGRLHDLIAEVRAQGYALINEELELGMLAMAVPVRNRQGEAVAALSISASIARVGVEQARREFLPVLKARAEALSRML</sequence>
<dbReference type="SMART" id="SM00346">
    <property type="entry name" value="HTH_ICLR"/>
    <property type="match status" value="1"/>
</dbReference>
<dbReference type="EMBL" id="WTUX01000002">
    <property type="protein sequence ID" value="MZR11451.1"/>
    <property type="molecule type" value="Genomic_DNA"/>
</dbReference>
<keyword evidence="2" id="KW-0238">DNA-binding</keyword>
<keyword evidence="1" id="KW-0805">Transcription regulation</keyword>
<dbReference type="GO" id="GO:0003700">
    <property type="term" value="F:DNA-binding transcription factor activity"/>
    <property type="evidence" value="ECO:0007669"/>
    <property type="project" value="TreeGrafter"/>
</dbReference>
<evidence type="ECO:0000256" key="1">
    <source>
        <dbReference type="ARBA" id="ARBA00023015"/>
    </source>
</evidence>
<proteinExistence type="predicted"/>
<dbReference type="PROSITE" id="PS51077">
    <property type="entry name" value="HTH_ICLR"/>
    <property type="match status" value="1"/>
</dbReference>
<dbReference type="Pfam" id="PF01614">
    <property type="entry name" value="IclR_C"/>
    <property type="match status" value="1"/>
</dbReference>
<evidence type="ECO:0000259" key="5">
    <source>
        <dbReference type="PROSITE" id="PS51078"/>
    </source>
</evidence>
<name>A0A845M5L8_9RHOB</name>
<organism evidence="6 7">
    <name type="scientific">Maritimibacter harenae</name>
    <dbReference type="NCBI Taxonomy" id="2606218"/>
    <lineage>
        <taxon>Bacteria</taxon>
        <taxon>Pseudomonadati</taxon>
        <taxon>Pseudomonadota</taxon>
        <taxon>Alphaproteobacteria</taxon>
        <taxon>Rhodobacterales</taxon>
        <taxon>Roseobacteraceae</taxon>
        <taxon>Maritimibacter</taxon>
    </lineage>
</organism>
<comment type="caution">
    <text evidence="6">The sequence shown here is derived from an EMBL/GenBank/DDBJ whole genome shotgun (WGS) entry which is preliminary data.</text>
</comment>
<evidence type="ECO:0000313" key="7">
    <source>
        <dbReference type="Proteomes" id="UP000467322"/>
    </source>
</evidence>
<dbReference type="InterPro" id="IPR005471">
    <property type="entry name" value="Tscrpt_reg_IclR_N"/>
</dbReference>
<dbReference type="PROSITE" id="PS51078">
    <property type="entry name" value="ICLR_ED"/>
    <property type="match status" value="1"/>
</dbReference>
<dbReference type="AlphaFoldDB" id="A0A845M5L8"/>
<dbReference type="PANTHER" id="PTHR30136:SF34">
    <property type="entry name" value="TRANSCRIPTIONAL REGULATOR"/>
    <property type="match status" value="1"/>
</dbReference>
<evidence type="ECO:0000259" key="4">
    <source>
        <dbReference type="PROSITE" id="PS51077"/>
    </source>
</evidence>
<reference evidence="6 7" key="1">
    <citation type="submission" date="2019-12" db="EMBL/GenBank/DDBJ databases">
        <title>Maritimibacter sp. nov. sp. isolated from sea sand.</title>
        <authorList>
            <person name="Kim J."/>
            <person name="Jeong S.E."/>
            <person name="Jung H.S."/>
            <person name="Jeon C.O."/>
        </authorList>
    </citation>
    <scope>NUCLEOTIDE SEQUENCE [LARGE SCALE GENOMIC DNA]</scope>
    <source>
        <strain evidence="6 7">DP07</strain>
    </source>
</reference>
<gene>
    <name evidence="6" type="ORF">GQE99_00195</name>
</gene>
<dbReference type="Gene3D" id="3.30.450.40">
    <property type="match status" value="1"/>
</dbReference>
<dbReference type="Gene3D" id="1.10.10.10">
    <property type="entry name" value="Winged helix-like DNA-binding domain superfamily/Winged helix DNA-binding domain"/>
    <property type="match status" value="1"/>
</dbReference>
<keyword evidence="7" id="KW-1185">Reference proteome</keyword>
<dbReference type="Proteomes" id="UP000467322">
    <property type="component" value="Unassembled WGS sequence"/>
</dbReference>
<dbReference type="InterPro" id="IPR050707">
    <property type="entry name" value="HTH_MetabolicPath_Reg"/>
</dbReference>
<feature type="domain" description="HTH iclR-type" evidence="4">
    <location>
        <begin position="1"/>
        <end position="68"/>
    </location>
</feature>
<dbReference type="SUPFAM" id="SSF55781">
    <property type="entry name" value="GAF domain-like"/>
    <property type="match status" value="1"/>
</dbReference>
<dbReference type="SUPFAM" id="SSF46785">
    <property type="entry name" value="Winged helix' DNA-binding domain"/>
    <property type="match status" value="1"/>
</dbReference>
<feature type="domain" description="IclR-ED" evidence="5">
    <location>
        <begin position="62"/>
        <end position="244"/>
    </location>
</feature>
<dbReference type="InterPro" id="IPR029016">
    <property type="entry name" value="GAF-like_dom_sf"/>
</dbReference>
<dbReference type="InterPro" id="IPR036390">
    <property type="entry name" value="WH_DNA-bd_sf"/>
</dbReference>
<dbReference type="Pfam" id="PF09339">
    <property type="entry name" value="HTH_IclR"/>
    <property type="match status" value="1"/>
</dbReference>